<proteinExistence type="predicted"/>
<reference evidence="1" key="1">
    <citation type="submission" date="2023-03" db="EMBL/GenBank/DDBJ databases">
        <title>Massive genome expansion in bonnet fungi (Mycena s.s.) driven by repeated elements and novel gene families across ecological guilds.</title>
        <authorList>
            <consortium name="Lawrence Berkeley National Laboratory"/>
            <person name="Harder C.B."/>
            <person name="Miyauchi S."/>
            <person name="Viragh M."/>
            <person name="Kuo A."/>
            <person name="Thoen E."/>
            <person name="Andreopoulos B."/>
            <person name="Lu D."/>
            <person name="Skrede I."/>
            <person name="Drula E."/>
            <person name="Henrissat B."/>
            <person name="Morin E."/>
            <person name="Kohler A."/>
            <person name="Barry K."/>
            <person name="LaButti K."/>
            <person name="Morin E."/>
            <person name="Salamov A."/>
            <person name="Lipzen A."/>
            <person name="Mereny Z."/>
            <person name="Hegedus B."/>
            <person name="Baldrian P."/>
            <person name="Stursova M."/>
            <person name="Weitz H."/>
            <person name="Taylor A."/>
            <person name="Grigoriev I.V."/>
            <person name="Nagy L.G."/>
            <person name="Martin F."/>
            <person name="Kauserud H."/>
        </authorList>
    </citation>
    <scope>NUCLEOTIDE SEQUENCE</scope>
    <source>
        <strain evidence="1">CBHHK002</strain>
    </source>
</reference>
<accession>A0AAD7A3S3</accession>
<evidence type="ECO:0000313" key="1">
    <source>
        <dbReference type="EMBL" id="KAJ7348975.1"/>
    </source>
</evidence>
<dbReference type="EMBL" id="JARIHO010000016">
    <property type="protein sequence ID" value="KAJ7348975.1"/>
    <property type="molecule type" value="Genomic_DNA"/>
</dbReference>
<protein>
    <submittedName>
        <fullName evidence="1">Uncharacterized protein</fullName>
    </submittedName>
</protein>
<gene>
    <name evidence="1" type="ORF">DFH08DRAFT_1079383</name>
</gene>
<evidence type="ECO:0000313" key="2">
    <source>
        <dbReference type="Proteomes" id="UP001218218"/>
    </source>
</evidence>
<feature type="non-terminal residue" evidence="1">
    <location>
        <position position="246"/>
    </location>
</feature>
<dbReference type="AlphaFoldDB" id="A0AAD7A3S3"/>
<name>A0AAD7A3S3_9AGAR</name>
<sequence>MDPLTITTSIMTLASFISELIEVGENIRRSIEKVNENRRHIRDLTNEVVKILYDLAKLTRGHEDVFRGPELLSALENLKVEMLYVHSKCRKTSPTQLPGLRGVHSQFKAWRKRDDLEVKIGCLKEHVSKCFSQFTAFSAARIEQNTVRIEQTLIVNNVENQVKVQRLEGMMAQILFETQFGQNTMDKMVETISADLTRSSLESQYISAQTMCLIASLEGLLISGKLVLNGPLIGPTQAPEFTFRQC</sequence>
<keyword evidence="2" id="KW-1185">Reference proteome</keyword>
<comment type="caution">
    <text evidence="1">The sequence shown here is derived from an EMBL/GenBank/DDBJ whole genome shotgun (WGS) entry which is preliminary data.</text>
</comment>
<dbReference type="Proteomes" id="UP001218218">
    <property type="component" value="Unassembled WGS sequence"/>
</dbReference>
<organism evidence="1 2">
    <name type="scientific">Mycena albidolilacea</name>
    <dbReference type="NCBI Taxonomy" id="1033008"/>
    <lineage>
        <taxon>Eukaryota</taxon>
        <taxon>Fungi</taxon>
        <taxon>Dikarya</taxon>
        <taxon>Basidiomycota</taxon>
        <taxon>Agaricomycotina</taxon>
        <taxon>Agaricomycetes</taxon>
        <taxon>Agaricomycetidae</taxon>
        <taxon>Agaricales</taxon>
        <taxon>Marasmiineae</taxon>
        <taxon>Mycenaceae</taxon>
        <taxon>Mycena</taxon>
    </lineage>
</organism>